<evidence type="ECO:0000256" key="6">
    <source>
        <dbReference type="SAM" id="Phobius"/>
    </source>
</evidence>
<feature type="transmembrane region" description="Helical" evidence="6">
    <location>
        <begin position="362"/>
        <end position="386"/>
    </location>
</feature>
<dbReference type="AlphaFoldDB" id="A0A1I7ZZG4"/>
<feature type="transmembrane region" description="Helical" evidence="6">
    <location>
        <begin position="125"/>
        <end position="143"/>
    </location>
</feature>
<feature type="transmembrane region" description="Helical" evidence="6">
    <location>
        <begin position="328"/>
        <end position="356"/>
    </location>
</feature>
<evidence type="ECO:0000256" key="4">
    <source>
        <dbReference type="ARBA" id="ARBA00023136"/>
    </source>
</evidence>
<comment type="subcellular location">
    <subcellularLocation>
        <location evidence="1">Membrane</location>
    </subcellularLocation>
</comment>
<feature type="transmembrane region" description="Helical" evidence="6">
    <location>
        <begin position="242"/>
        <end position="268"/>
    </location>
</feature>
<accession>A0A1I7ZZG4</accession>
<dbReference type="InterPro" id="IPR017452">
    <property type="entry name" value="GPCR_Rhodpsn_7TM"/>
</dbReference>
<feature type="domain" description="G-protein coupled receptors family 1 profile" evidence="7">
    <location>
        <begin position="134"/>
        <end position="384"/>
    </location>
</feature>
<evidence type="ECO:0000259" key="7">
    <source>
        <dbReference type="PROSITE" id="PS50262"/>
    </source>
</evidence>
<evidence type="ECO:0000256" key="1">
    <source>
        <dbReference type="ARBA" id="ARBA00004370"/>
    </source>
</evidence>
<feature type="transmembrane region" description="Helical" evidence="6">
    <location>
        <begin position="288"/>
        <end position="316"/>
    </location>
</feature>
<evidence type="ECO:0000256" key="3">
    <source>
        <dbReference type="ARBA" id="ARBA00022989"/>
    </source>
</evidence>
<evidence type="ECO:0000256" key="5">
    <source>
        <dbReference type="SAM" id="MobiDB-lite"/>
    </source>
</evidence>
<evidence type="ECO:0000256" key="2">
    <source>
        <dbReference type="ARBA" id="ARBA00022692"/>
    </source>
</evidence>
<keyword evidence="3 6" id="KW-1133">Transmembrane helix</keyword>
<keyword evidence="2 6" id="KW-0812">Transmembrane</keyword>
<dbReference type="Proteomes" id="UP000095287">
    <property type="component" value="Unplaced"/>
</dbReference>
<dbReference type="WBParaSite" id="L893_g31460.t1">
    <property type="protein sequence ID" value="L893_g31460.t1"/>
    <property type="gene ID" value="L893_g31460"/>
</dbReference>
<dbReference type="Pfam" id="PF10323">
    <property type="entry name" value="7TM_GPCR_Srv"/>
    <property type="match status" value="1"/>
</dbReference>
<dbReference type="SUPFAM" id="SSF81321">
    <property type="entry name" value="Family A G protein-coupled receptor-like"/>
    <property type="match status" value="1"/>
</dbReference>
<feature type="transmembrane region" description="Helical" evidence="6">
    <location>
        <begin position="164"/>
        <end position="185"/>
    </location>
</feature>
<organism evidence="8 9">
    <name type="scientific">Steinernema glaseri</name>
    <dbReference type="NCBI Taxonomy" id="37863"/>
    <lineage>
        <taxon>Eukaryota</taxon>
        <taxon>Metazoa</taxon>
        <taxon>Ecdysozoa</taxon>
        <taxon>Nematoda</taxon>
        <taxon>Chromadorea</taxon>
        <taxon>Rhabditida</taxon>
        <taxon>Tylenchina</taxon>
        <taxon>Panagrolaimomorpha</taxon>
        <taxon>Strongyloidoidea</taxon>
        <taxon>Steinernematidae</taxon>
        <taxon>Steinernema</taxon>
    </lineage>
</organism>
<evidence type="ECO:0000313" key="9">
    <source>
        <dbReference type="WBParaSite" id="L893_g31460.t1"/>
    </source>
</evidence>
<feature type="transmembrane region" description="Helical" evidence="6">
    <location>
        <begin position="197"/>
        <end position="221"/>
    </location>
</feature>
<dbReference type="CDD" id="cd00637">
    <property type="entry name" value="7tm_classA_rhodopsin-like"/>
    <property type="match status" value="1"/>
</dbReference>
<keyword evidence="8" id="KW-1185">Reference proteome</keyword>
<keyword evidence="4 6" id="KW-0472">Membrane</keyword>
<dbReference type="Gene3D" id="1.20.1070.10">
    <property type="entry name" value="Rhodopsin 7-helix transmembrane proteins"/>
    <property type="match status" value="1"/>
</dbReference>
<dbReference type="PANTHER" id="PTHR31627:SF42">
    <property type="entry name" value="G_PROTEIN_RECEP_F1_2 DOMAIN-CONTAINING PROTEIN-RELATED"/>
    <property type="match status" value="1"/>
</dbReference>
<proteinExistence type="predicted"/>
<feature type="region of interest" description="Disordered" evidence="5">
    <location>
        <begin position="16"/>
        <end position="59"/>
    </location>
</feature>
<sequence length="430" mass="48212">MLRLLFLGDSTLPMNQLLPNEPNPLLTPSRSVPDRRLDPPHARTSDAHANPILEDGSGLTSPGTALKGLTAAPGPTPNSGSTRSHLWVLISFCDVTVGAATLPLARLESPRMFVLLIRGLEYASTALSILCLPVNVAFLILLYKERNNAPFCSSFFKLCRHLTIADILMMLFSSVLFKFPIYGWVPTKFVWEIEPWSVIPVLGVNYFGHAQAIGVIGIALNRFTAVYTPTKHRHFWWKQAHINILLVLQWVLPLLSVFPLFFAEFTFVRNTLTGGVLFYARDHTFHRIYFLGMAVLDGVVINAFVSVIYLCIFLKVRRHVRVRKPQELVLRLASSAFLIFVLYLALGIFSLLSALAPPDNPWMYRAIWFLVNDLLCSTNAPILLALNEPIRTAFFRMFGLVKGDRVSRSVAFLEKGNSECKAAIKKSQDV</sequence>
<name>A0A1I7ZZG4_9BILA</name>
<dbReference type="InterPro" id="IPR051119">
    <property type="entry name" value="Nematode_SR-like"/>
</dbReference>
<reference evidence="9" key="1">
    <citation type="submission" date="2016-11" db="UniProtKB">
        <authorList>
            <consortium name="WormBaseParasite"/>
        </authorList>
    </citation>
    <scope>IDENTIFICATION</scope>
</reference>
<dbReference type="PROSITE" id="PS50262">
    <property type="entry name" value="G_PROTEIN_RECEP_F1_2"/>
    <property type="match status" value="1"/>
</dbReference>
<evidence type="ECO:0000313" key="8">
    <source>
        <dbReference type="Proteomes" id="UP000095287"/>
    </source>
</evidence>
<dbReference type="GO" id="GO:0016020">
    <property type="term" value="C:membrane"/>
    <property type="evidence" value="ECO:0007669"/>
    <property type="project" value="UniProtKB-SubCell"/>
</dbReference>
<feature type="compositionally biased region" description="Basic and acidic residues" evidence="5">
    <location>
        <begin position="32"/>
        <end position="46"/>
    </location>
</feature>
<dbReference type="InterPro" id="IPR019426">
    <property type="entry name" value="7TM_GPCR_serpentine_rcpt_Srv"/>
</dbReference>
<dbReference type="PANTHER" id="PTHR31627">
    <property type="entry name" value="SERPENTINE RECEPTOR CLASS GAMMA-RELATED"/>
    <property type="match status" value="1"/>
</dbReference>
<feature type="compositionally biased region" description="Low complexity" evidence="5">
    <location>
        <begin position="16"/>
        <end position="28"/>
    </location>
</feature>
<protein>
    <submittedName>
        <fullName evidence="9">G_PROTEIN_RECEP_F1_2 domain-containing protein</fullName>
    </submittedName>
</protein>